<evidence type="ECO:0000313" key="7">
    <source>
        <dbReference type="EMBL" id="SDG18837.1"/>
    </source>
</evidence>
<evidence type="ECO:0000313" key="6">
    <source>
        <dbReference type="EMBL" id="SDC82947.1"/>
    </source>
</evidence>
<evidence type="ECO:0000313" key="10">
    <source>
        <dbReference type="Proteomes" id="UP000199519"/>
    </source>
</evidence>
<dbReference type="EMBL" id="FNBJ01000058">
    <property type="protein sequence ID" value="SDG18837.1"/>
    <property type="molecule type" value="Genomic_DNA"/>
</dbReference>
<dbReference type="Gene3D" id="1.10.10.10">
    <property type="entry name" value="Winged helix-like DNA-binding domain superfamily/Winged helix DNA-binding domain"/>
    <property type="match status" value="1"/>
</dbReference>
<evidence type="ECO:0000313" key="9">
    <source>
        <dbReference type="Proteomes" id="UP000198612"/>
    </source>
</evidence>
<keyword evidence="2 6" id="KW-0238">DNA-binding</keyword>
<dbReference type="GO" id="GO:0003700">
    <property type="term" value="F:DNA-binding transcription factor activity"/>
    <property type="evidence" value="ECO:0007669"/>
    <property type="project" value="InterPro"/>
</dbReference>
<dbReference type="AlphaFoldDB" id="A0A1G6PU78"/>
<dbReference type="Proteomes" id="UP000324896">
    <property type="component" value="Unassembled WGS sequence"/>
</dbReference>
<evidence type="ECO:0000259" key="5">
    <source>
        <dbReference type="PROSITE" id="PS50995"/>
    </source>
</evidence>
<keyword evidence="10" id="KW-1185">Reference proteome</keyword>
<evidence type="ECO:0000256" key="1">
    <source>
        <dbReference type="ARBA" id="ARBA00023015"/>
    </source>
</evidence>
<sequence>MNLNQEIMNLNKETRDIDNLIRDINKYLVQFTKRNLKKNGLTMPRFKVLWNIKKNQPVNMSFLHKKMYMANSTLTVIVDKLVDEKFVKRYRSPEDRRVVLLELTKTGDKLLCKMIYVRQSFLEKALIDLDLQEQDEVIKSISSICNNLKGLLEKGDDMDECR</sequence>
<organism evidence="6 11">
    <name type="scientific">Halanaerobium congolense</name>
    <dbReference type="NCBI Taxonomy" id="54121"/>
    <lineage>
        <taxon>Bacteria</taxon>
        <taxon>Bacillati</taxon>
        <taxon>Bacillota</taxon>
        <taxon>Clostridia</taxon>
        <taxon>Halanaerobiales</taxon>
        <taxon>Halanaerobiaceae</taxon>
        <taxon>Halanaerobium</taxon>
    </lineage>
</organism>
<dbReference type="EMBL" id="FMYT01000015">
    <property type="protein sequence ID" value="SDC82947.1"/>
    <property type="molecule type" value="Genomic_DNA"/>
</dbReference>
<dbReference type="Proteomes" id="UP000199519">
    <property type="component" value="Unassembled WGS sequence"/>
</dbReference>
<evidence type="ECO:0000256" key="3">
    <source>
        <dbReference type="ARBA" id="ARBA00023163"/>
    </source>
</evidence>
<dbReference type="GO" id="GO:0003677">
    <property type="term" value="F:DNA binding"/>
    <property type="evidence" value="ECO:0007669"/>
    <property type="project" value="UniProtKB-KW"/>
</dbReference>
<proteinExistence type="predicted"/>
<dbReference type="Proteomes" id="UP000198612">
    <property type="component" value="Unassembled WGS sequence"/>
</dbReference>
<reference evidence="9 10" key="1">
    <citation type="submission" date="2016-10" db="EMBL/GenBank/DDBJ databases">
        <authorList>
            <person name="Varghese N."/>
            <person name="Submissions S."/>
        </authorList>
    </citation>
    <scope>NUCLEOTIDE SEQUENCE [LARGE SCALE GENOMIC DNA]</scope>
    <source>
        <strain evidence="6 11">WG10</strain>
        <strain evidence="7 10">WG2</strain>
        <strain evidence="8 9">WG5</strain>
    </source>
</reference>
<accession>A0A1G6PU78</accession>
<keyword evidence="1" id="KW-0805">Transcription regulation</keyword>
<dbReference type="EMBL" id="FOHG01000056">
    <property type="protein sequence ID" value="SET26620.1"/>
    <property type="molecule type" value="Genomic_DNA"/>
</dbReference>
<dbReference type="PANTHER" id="PTHR42756">
    <property type="entry name" value="TRANSCRIPTIONAL REGULATOR, MARR"/>
    <property type="match status" value="1"/>
</dbReference>
<feature type="domain" description="HTH marR-type" evidence="5">
    <location>
        <begin position="1"/>
        <end position="146"/>
    </location>
</feature>
<dbReference type="SMART" id="SM00347">
    <property type="entry name" value="HTH_MARR"/>
    <property type="match status" value="1"/>
</dbReference>
<dbReference type="InterPro" id="IPR036388">
    <property type="entry name" value="WH-like_DNA-bd_sf"/>
</dbReference>
<keyword evidence="3" id="KW-0804">Transcription</keyword>
<evidence type="ECO:0000313" key="8">
    <source>
        <dbReference type="EMBL" id="SET26620.1"/>
    </source>
</evidence>
<evidence type="ECO:0000256" key="4">
    <source>
        <dbReference type="SAM" id="Coils"/>
    </source>
</evidence>
<gene>
    <name evidence="6" type="ORF">SAMN04488597_11550</name>
    <name evidence="7" type="ORF">SAMN04488598_1588</name>
    <name evidence="8" type="ORF">SAMN04515652_1568</name>
</gene>
<dbReference type="InterPro" id="IPR036390">
    <property type="entry name" value="WH_DNA-bd_sf"/>
</dbReference>
<dbReference type="PANTHER" id="PTHR42756:SF1">
    <property type="entry name" value="TRANSCRIPTIONAL REPRESSOR OF EMRAB OPERON"/>
    <property type="match status" value="1"/>
</dbReference>
<name>A0A1G6PU78_9FIRM</name>
<dbReference type="PROSITE" id="PS50995">
    <property type="entry name" value="HTH_MARR_2"/>
    <property type="match status" value="1"/>
</dbReference>
<evidence type="ECO:0000256" key="2">
    <source>
        <dbReference type="ARBA" id="ARBA00023125"/>
    </source>
</evidence>
<dbReference type="SUPFAM" id="SSF46785">
    <property type="entry name" value="Winged helix' DNA-binding domain"/>
    <property type="match status" value="1"/>
</dbReference>
<dbReference type="InterPro" id="IPR000835">
    <property type="entry name" value="HTH_MarR-typ"/>
</dbReference>
<evidence type="ECO:0000313" key="11">
    <source>
        <dbReference type="Proteomes" id="UP000324896"/>
    </source>
</evidence>
<dbReference type="Pfam" id="PF01047">
    <property type="entry name" value="MarR"/>
    <property type="match status" value="1"/>
</dbReference>
<dbReference type="RefSeq" id="WP_089720997.1">
    <property type="nucleotide sequence ID" value="NZ_FMYT01000015.1"/>
</dbReference>
<keyword evidence="4" id="KW-0175">Coiled coil</keyword>
<feature type="coiled-coil region" evidence="4">
    <location>
        <begin position="3"/>
        <end position="30"/>
    </location>
</feature>
<protein>
    <submittedName>
        <fullName evidence="6">DNA-binding transcriptional regulator, MarR family</fullName>
    </submittedName>
</protein>